<dbReference type="InterPro" id="IPR008949">
    <property type="entry name" value="Isoprenoid_synthase_dom_sf"/>
</dbReference>
<proteinExistence type="inferred from homology"/>
<evidence type="ECO:0000313" key="9">
    <source>
        <dbReference type="EMBL" id="CAL5021384.1"/>
    </source>
</evidence>
<keyword evidence="6" id="KW-0456">Lyase</keyword>
<evidence type="ECO:0000256" key="3">
    <source>
        <dbReference type="ARBA" id="ARBA00022723"/>
    </source>
</evidence>
<dbReference type="Proteomes" id="UP001497457">
    <property type="component" value="Chromosome 3rd"/>
</dbReference>
<dbReference type="InterPro" id="IPR008930">
    <property type="entry name" value="Terpenoid_cyclase/PrenylTrfase"/>
</dbReference>
<organism evidence="9 10">
    <name type="scientific">Urochloa decumbens</name>
    <dbReference type="NCBI Taxonomy" id="240449"/>
    <lineage>
        <taxon>Eukaryota</taxon>
        <taxon>Viridiplantae</taxon>
        <taxon>Streptophyta</taxon>
        <taxon>Embryophyta</taxon>
        <taxon>Tracheophyta</taxon>
        <taxon>Spermatophyta</taxon>
        <taxon>Magnoliopsida</taxon>
        <taxon>Liliopsida</taxon>
        <taxon>Poales</taxon>
        <taxon>Poaceae</taxon>
        <taxon>PACMAD clade</taxon>
        <taxon>Panicoideae</taxon>
        <taxon>Panicodae</taxon>
        <taxon>Paniceae</taxon>
        <taxon>Melinidinae</taxon>
        <taxon>Urochloa</taxon>
    </lineage>
</organism>
<dbReference type="InterPro" id="IPR005630">
    <property type="entry name" value="Terpene_synthase_metal-bd"/>
</dbReference>
<dbReference type="Pfam" id="PF03936">
    <property type="entry name" value="Terpene_synth_C"/>
    <property type="match status" value="1"/>
</dbReference>
<sequence>MEIVNYSPLLLRPTAWERRLQPLRARRWQRRCCLLQPTCTLRRREAELEKRIREQLRGAGKNLLPPPSPYDTAWVAMVPAEGGSAPWAPAPRFPQYLEWIMQNQHDDGSWGIGHLHLPRLGKDAVSSTLACILALRTWDLGDEHIRKGLRFIRENSSFITNDKCDTPVGFNIIFPAMIRLGNELGLESQLKQCVADDIFRLREMELQRTFQQPNWLFGIIPCCSWTPGRKAYLAYVAEGLGDMQDWDEVLPYQSKNGSLFNSPSATSALAIYSRNSDALKYLDLLGSKFHSSVPVAYPMPMFSQLCMVDIVERMGISCHFSCEISSILDRAYRSWMQNKELITDTETCAIAFRLLRIHGYDISSDAFFDFAEESEFKDSVQGHLNDTKTLLELYKASQIRILEDEWTLENIGSWSGKLLQRQVSKSRVLRSVMPQEVECALRFPFYASTVEPLDHRRSIEHFNIISIWMQKSAYLACPASEDILALATEKFCSSQYLYQQKLQCIERWDTHASIGFCSDVVEILFLAVYKTNNQIGARAANVQKRRVIDHIAEVWVSVVRAFMVEAEWTRKSHVPTMEEYMPVAEVSTALGPAVTTSLYLVGPELSEEMIRGSEYNNLLRQMYTCIRFMNDLHTNEKESSQGCINSVLLRAMSLASIEAAKREIQGLLTESQRELLRLVLIEGGVVPRSCRDIFWNTYKIGHRFYLQGDGCSMPQELVTAVNAVVHEPLQRMTAS</sequence>
<evidence type="ECO:0000259" key="8">
    <source>
        <dbReference type="Pfam" id="PF03936"/>
    </source>
</evidence>
<evidence type="ECO:0000256" key="5">
    <source>
        <dbReference type="ARBA" id="ARBA00022842"/>
    </source>
</evidence>
<evidence type="ECO:0000256" key="1">
    <source>
        <dbReference type="ARBA" id="ARBA00001946"/>
    </source>
</evidence>
<dbReference type="PANTHER" id="PTHR31739">
    <property type="entry name" value="ENT-COPALYL DIPHOSPHATE SYNTHASE, CHLOROPLASTIC"/>
    <property type="match status" value="1"/>
</dbReference>
<dbReference type="InterPro" id="IPR036965">
    <property type="entry name" value="Terpene_synth_N_sf"/>
</dbReference>
<evidence type="ECO:0000256" key="6">
    <source>
        <dbReference type="ARBA" id="ARBA00023239"/>
    </source>
</evidence>
<dbReference type="SUPFAM" id="SSF48239">
    <property type="entry name" value="Terpenoid cyclases/Protein prenyltransferases"/>
    <property type="match status" value="2"/>
</dbReference>
<comment type="cofactor">
    <cofactor evidence="1">
        <name>Mg(2+)</name>
        <dbReference type="ChEBI" id="CHEBI:18420"/>
    </cofactor>
</comment>
<reference evidence="9 10" key="2">
    <citation type="submission" date="2024-10" db="EMBL/GenBank/DDBJ databases">
        <authorList>
            <person name="Ryan C."/>
        </authorList>
    </citation>
    <scope>NUCLEOTIDE SEQUENCE [LARGE SCALE GENOMIC DNA]</scope>
</reference>
<dbReference type="AlphaFoldDB" id="A0ABC9CHU6"/>
<keyword evidence="10" id="KW-1185">Reference proteome</keyword>
<keyword evidence="3" id="KW-0479">Metal-binding</keyword>
<dbReference type="Pfam" id="PF01397">
    <property type="entry name" value="Terpene_synth"/>
    <property type="match status" value="1"/>
</dbReference>
<keyword evidence="5" id="KW-0460">Magnesium</keyword>
<dbReference type="Gene3D" id="1.50.10.160">
    <property type="match status" value="1"/>
</dbReference>
<comment type="similarity">
    <text evidence="2">Belongs to the terpene synthase family.</text>
</comment>
<dbReference type="SFLD" id="SFLDG01014">
    <property type="entry name" value="Terpene_Cyclase_Like_1_N-term"/>
    <property type="match status" value="1"/>
</dbReference>
<dbReference type="GO" id="GO:0006952">
    <property type="term" value="P:defense response"/>
    <property type="evidence" value="ECO:0007669"/>
    <property type="project" value="UniProtKB-KW"/>
</dbReference>
<dbReference type="InterPro" id="IPR050148">
    <property type="entry name" value="Terpene_synthase-like"/>
</dbReference>
<reference evidence="10" key="1">
    <citation type="submission" date="2024-06" db="EMBL/GenBank/DDBJ databases">
        <authorList>
            <person name="Ryan C."/>
        </authorList>
    </citation>
    <scope>NUCLEOTIDE SEQUENCE [LARGE SCALE GENOMIC DNA]</scope>
</reference>
<dbReference type="InterPro" id="IPR001906">
    <property type="entry name" value="Terpene_synth_N"/>
</dbReference>
<gene>
    <name evidence="9" type="ORF">URODEC1_LOCUS75943</name>
</gene>
<protein>
    <submittedName>
        <fullName evidence="9">Uncharacterized protein</fullName>
    </submittedName>
</protein>
<dbReference type="Gene3D" id="1.50.10.130">
    <property type="entry name" value="Terpene synthase, N-terminal domain"/>
    <property type="match status" value="1"/>
</dbReference>
<name>A0ABC9CHU6_9POAL</name>
<evidence type="ECO:0000256" key="4">
    <source>
        <dbReference type="ARBA" id="ARBA00022821"/>
    </source>
</evidence>
<dbReference type="GO" id="GO:0016829">
    <property type="term" value="F:lyase activity"/>
    <property type="evidence" value="ECO:0007669"/>
    <property type="project" value="UniProtKB-KW"/>
</dbReference>
<feature type="domain" description="Terpene synthase metal-binding" evidence="8">
    <location>
        <begin position="503"/>
        <end position="673"/>
    </location>
</feature>
<dbReference type="FunFam" id="1.50.10.130:FF:000002">
    <property type="entry name" value="Ent-copalyl diphosphate synthase, chloroplastic"/>
    <property type="match status" value="1"/>
</dbReference>
<dbReference type="PANTHER" id="PTHR31739:SF17">
    <property type="entry name" value="ENT-SANDARACOPIMARA-8(14),15-DIENE SYNTHASE, CHLOROPLASTIC"/>
    <property type="match status" value="1"/>
</dbReference>
<accession>A0ABC9CHU6</accession>
<keyword evidence="4" id="KW-0611">Plant defense</keyword>
<dbReference type="Gene3D" id="1.10.600.10">
    <property type="entry name" value="Farnesyl Diphosphate Synthase"/>
    <property type="match status" value="1"/>
</dbReference>
<dbReference type="GO" id="GO:0046872">
    <property type="term" value="F:metal ion binding"/>
    <property type="evidence" value="ECO:0007669"/>
    <property type="project" value="UniProtKB-KW"/>
</dbReference>
<evidence type="ECO:0000313" key="10">
    <source>
        <dbReference type="Proteomes" id="UP001497457"/>
    </source>
</evidence>
<evidence type="ECO:0000256" key="2">
    <source>
        <dbReference type="ARBA" id="ARBA00006333"/>
    </source>
</evidence>
<dbReference type="SUPFAM" id="SSF48576">
    <property type="entry name" value="Terpenoid synthases"/>
    <property type="match status" value="1"/>
</dbReference>
<evidence type="ECO:0000259" key="7">
    <source>
        <dbReference type="Pfam" id="PF01397"/>
    </source>
</evidence>
<dbReference type="EMBL" id="OZ075113">
    <property type="protein sequence ID" value="CAL5021384.1"/>
    <property type="molecule type" value="Genomic_DNA"/>
</dbReference>
<feature type="domain" description="Terpene synthase N-terminal" evidence="7">
    <location>
        <begin position="245"/>
        <end position="441"/>
    </location>
</feature>